<proteinExistence type="inferred from homology"/>
<accession>A0A5N5Q9B5</accession>
<feature type="transmembrane region" description="Helical" evidence="10">
    <location>
        <begin position="714"/>
        <end position="735"/>
    </location>
</feature>
<dbReference type="Pfam" id="PF00005">
    <property type="entry name" value="ABC_tran"/>
    <property type="match status" value="2"/>
</dbReference>
<dbReference type="Pfam" id="PF19055">
    <property type="entry name" value="ABC2_membrane_7"/>
    <property type="match status" value="1"/>
</dbReference>
<dbReference type="GO" id="GO:0016887">
    <property type="term" value="F:ATP hydrolysis activity"/>
    <property type="evidence" value="ECO:0007669"/>
    <property type="project" value="InterPro"/>
</dbReference>
<feature type="transmembrane region" description="Helical" evidence="10">
    <location>
        <begin position="1273"/>
        <end position="1290"/>
    </location>
</feature>
<feature type="compositionally biased region" description="Polar residues" evidence="9">
    <location>
        <begin position="106"/>
        <end position="115"/>
    </location>
</feature>
<feature type="transmembrane region" description="Helical" evidence="10">
    <location>
        <begin position="1341"/>
        <end position="1368"/>
    </location>
</feature>
<dbReference type="InterPro" id="IPR027417">
    <property type="entry name" value="P-loop_NTPase"/>
</dbReference>
<evidence type="ECO:0000256" key="2">
    <source>
        <dbReference type="ARBA" id="ARBA00006012"/>
    </source>
</evidence>
<feature type="region of interest" description="Disordered" evidence="9">
    <location>
        <begin position="546"/>
        <end position="570"/>
    </location>
</feature>
<dbReference type="InterPro" id="IPR013525">
    <property type="entry name" value="ABC2_TM"/>
</dbReference>
<comment type="caution">
    <text evidence="12">The sequence shown here is derived from an EMBL/GenBank/DDBJ whole genome shotgun (WGS) entry which is preliminary data.</text>
</comment>
<dbReference type="EMBL" id="SSOP01000576">
    <property type="protein sequence ID" value="KAB5588093.1"/>
    <property type="molecule type" value="Genomic_DNA"/>
</dbReference>
<dbReference type="GO" id="GO:0016020">
    <property type="term" value="C:membrane"/>
    <property type="evidence" value="ECO:0007669"/>
    <property type="project" value="UniProtKB-SubCell"/>
</dbReference>
<dbReference type="Pfam" id="PF01061">
    <property type="entry name" value="ABC2_membrane"/>
    <property type="match status" value="2"/>
</dbReference>
<evidence type="ECO:0000256" key="8">
    <source>
        <dbReference type="ARBA" id="ARBA00023136"/>
    </source>
</evidence>
<evidence type="ECO:0000256" key="7">
    <source>
        <dbReference type="ARBA" id="ARBA00022989"/>
    </source>
</evidence>
<feature type="transmembrane region" description="Helical" evidence="10">
    <location>
        <begin position="1533"/>
        <end position="1554"/>
    </location>
</feature>
<dbReference type="InterPro" id="IPR017871">
    <property type="entry name" value="ABC_transporter-like_CS"/>
</dbReference>
<dbReference type="InterPro" id="IPR003439">
    <property type="entry name" value="ABC_transporter-like_ATP-bd"/>
</dbReference>
<evidence type="ECO:0000256" key="10">
    <source>
        <dbReference type="SAM" id="Phobius"/>
    </source>
</evidence>
<dbReference type="PANTHER" id="PTHR19241">
    <property type="entry name" value="ATP-BINDING CASSETTE TRANSPORTER"/>
    <property type="match status" value="1"/>
</dbReference>
<feature type="transmembrane region" description="Helical" evidence="10">
    <location>
        <begin position="601"/>
        <end position="624"/>
    </location>
</feature>
<dbReference type="FunFam" id="3.40.50.300:FF:000054">
    <property type="entry name" value="ABC multidrug transporter atrF"/>
    <property type="match status" value="1"/>
</dbReference>
<gene>
    <name evidence="12" type="ORF">CTheo_8465</name>
</gene>
<dbReference type="OrthoDB" id="245989at2759"/>
<feature type="region of interest" description="Disordered" evidence="9">
    <location>
        <begin position="95"/>
        <end position="124"/>
    </location>
</feature>
<comment type="subcellular location">
    <subcellularLocation>
        <location evidence="1">Membrane</location>
        <topology evidence="1">Multi-pass membrane protein</topology>
    </subcellularLocation>
</comment>
<feature type="transmembrane region" description="Helical" evidence="10">
    <location>
        <begin position="747"/>
        <end position="768"/>
    </location>
</feature>
<dbReference type="Pfam" id="PF14510">
    <property type="entry name" value="ABC_trans_N"/>
    <property type="match status" value="1"/>
</dbReference>
<dbReference type="CDD" id="cd03232">
    <property type="entry name" value="ABCG_PDR_domain2"/>
    <property type="match status" value="1"/>
</dbReference>
<keyword evidence="13" id="KW-1185">Reference proteome</keyword>
<sequence>MTPGNIEPRIVDHTINVDISLHSDKKPLFGPSSIESSNFFPPKNALHTTVCYIFRNAGDSSRNRRVSDTTFNAVFPAIAWDRVQISIPYLSPMSHLDSGTDRRPTTAASDPNTAVPSRAPSETIELSEVEKKHNGERDGVNVKDAEAEFNALSRRLTRQSTKHNELTGSGDVEKQETFDLLDYLRSTSGKRDEAGFAHKHVGVTFENLRVTGVGGVKIYVRTFPDAVREFLLSPYYIGKSLFDKQAGAPKTILHSFNGAVRPGEMVLVLGRPGAGCSSFLKTIANQRGSFLSVEGDVRYAGIPAEEFGKQFAGEAAYNMEDDIHYPILTVAQTLELALKLKSPGRLLPEQTRAELNDEILNMLLSMLNITHTRDTIVGNEFLRGVSGGERKRVSIAEMMATRACVLSWDNSTRGLDASTALDYAKSLRIMTDIFKLTTFVSLYQAGEGIYDQFDKVLLIDEGRQVYFGPAKEARDYMLSLGFRNLPRQTTADYLTGCTDPNERAFADGRSEADVPSTPDQLAEAFQQSRYWTQMVAERQEMQAEWQREAGEPSGAQAQFRQATQEEKRKHVSHKDPHVVSYYSMVKTLVWRQWLMQIQDTFTIFTSFATAIIIAIICGSVYLNLPLTAAGGFTRGGVIFIAVLFNALNAFSELPAMMQGRPILYKQLSYRFYRGSALSIAQTITDIPLSSLRILIFCIIVYFMCGLERSAGAFFSFYLFIYVTFLGMTAFFRLIGIVCVGYDMAARLAAVIITLMILYSGYMIPVYAMKRWLYWIWYMNPLNYGFASLMENEFYRIDLQCVGTYVVPHNVGNITKYPTELGPNQVCTLPGASPGQTLVTGDAYMDAAFEYKQNQLWRNFGIIVLFWAAFLVIQVIAMDKFQHGANARAITIFAKEDSETKELNQRLKKRKSAGRKAQDDMDTGALTKSTKAFTWENLDYTVPVPGGTRQLLNKVFGYVKPGTLTALMGASGAGKTTLLDVLAGRKTIGVIHGDVLIGGEHTGVAFQRGTAYCEQLDVHESTATVREALRFSAYLRQPYEVPKEEKDAYVEEVIALLEMEDIADAMIGQPGVGLGVEARKRVTIGVELAAKPQLLLFLDEPTSGLDGQSAYNIVRFLKKLAAGGQAILCTIHQPNALLFEQFDNLLLLQRGGECVYFGPIGKDSQHLVQYLGEHGAECPHDANPAEFVLEAIGAGSRERIGPTDWAELWRQSRNFEQVKQEIARIKEDAARQPKETDPKADQQYATPFWHQLKIVSIRTLTAFWRQPDYGFTRLFSHGAIALLTSLTFLNLGNSTQELQYRVFAIFMASVMPAIILSQVEPMFIFGRMIFIRESSSRMYSQIVFALGQLMAEMPYSLLCTVVYFLLFYYPAGFNTDSDRAGYHFLMLLVTEIFAVTLGQMVAALTPSVFIASLLNPFLLVIFTLFCGVTIAKDAMPKFWRVWLYELNPFTRMISGLVSTELHGLPITCTPSEFSIFQPPSGQTCIQWAGDFVNATAGYLDNPSATSDCRYCPYSVGDDFYNALDISFDTRWRDLGLMIAFTVFNTVITLIGSKYFTFSRR</sequence>
<evidence type="ECO:0000256" key="1">
    <source>
        <dbReference type="ARBA" id="ARBA00004141"/>
    </source>
</evidence>
<name>A0A5N5Q9B5_9AGAM</name>
<evidence type="ECO:0000256" key="9">
    <source>
        <dbReference type="SAM" id="MobiDB-lite"/>
    </source>
</evidence>
<organism evidence="12 13">
    <name type="scientific">Ceratobasidium theobromae</name>
    <dbReference type="NCBI Taxonomy" id="1582974"/>
    <lineage>
        <taxon>Eukaryota</taxon>
        <taxon>Fungi</taxon>
        <taxon>Dikarya</taxon>
        <taxon>Basidiomycota</taxon>
        <taxon>Agaricomycotina</taxon>
        <taxon>Agaricomycetes</taxon>
        <taxon>Cantharellales</taxon>
        <taxon>Ceratobasidiaceae</taxon>
        <taxon>Ceratobasidium</taxon>
    </lineage>
</organism>
<dbReference type="InterPro" id="IPR029481">
    <property type="entry name" value="ABC_trans_N"/>
</dbReference>
<evidence type="ECO:0000313" key="13">
    <source>
        <dbReference type="Proteomes" id="UP000383932"/>
    </source>
</evidence>
<dbReference type="InterPro" id="IPR010929">
    <property type="entry name" value="PDR_CDR_ABC"/>
</dbReference>
<dbReference type="GO" id="GO:0140359">
    <property type="term" value="F:ABC-type transporter activity"/>
    <property type="evidence" value="ECO:0007669"/>
    <property type="project" value="InterPro"/>
</dbReference>
<dbReference type="SUPFAM" id="SSF52540">
    <property type="entry name" value="P-loop containing nucleoside triphosphate hydrolases"/>
    <property type="match status" value="2"/>
</dbReference>
<keyword evidence="5" id="KW-0547">Nucleotide-binding</keyword>
<feature type="transmembrane region" description="Helical" evidence="10">
    <location>
        <begin position="1407"/>
        <end position="1430"/>
    </location>
</feature>
<feature type="transmembrane region" description="Helical" evidence="10">
    <location>
        <begin position="859"/>
        <end position="877"/>
    </location>
</feature>
<evidence type="ECO:0000256" key="3">
    <source>
        <dbReference type="ARBA" id="ARBA00022448"/>
    </source>
</evidence>
<dbReference type="Gene3D" id="3.40.50.300">
    <property type="entry name" value="P-loop containing nucleotide triphosphate hydrolases"/>
    <property type="match status" value="2"/>
</dbReference>
<protein>
    <submittedName>
        <fullName evidence="12">ABC transporter G family</fullName>
    </submittedName>
</protein>
<dbReference type="PROSITE" id="PS50893">
    <property type="entry name" value="ABC_TRANSPORTER_2"/>
    <property type="match status" value="2"/>
</dbReference>
<dbReference type="SMART" id="SM00382">
    <property type="entry name" value="AAA"/>
    <property type="match status" value="2"/>
</dbReference>
<feature type="domain" description="ABC transporter" evidence="11">
    <location>
        <begin position="932"/>
        <end position="1174"/>
    </location>
</feature>
<dbReference type="InterPro" id="IPR043926">
    <property type="entry name" value="ABCG_dom"/>
</dbReference>
<evidence type="ECO:0000313" key="12">
    <source>
        <dbReference type="EMBL" id="KAB5588093.1"/>
    </source>
</evidence>
<evidence type="ECO:0000259" key="11">
    <source>
        <dbReference type="PROSITE" id="PS50893"/>
    </source>
</evidence>
<reference evidence="12 13" key="1">
    <citation type="journal article" date="2019" name="Fungal Biol. Biotechnol.">
        <title>Draft genome sequence of fastidious pathogen Ceratobasidium theobromae, which causes vascular-streak dieback in Theobroma cacao.</title>
        <authorList>
            <person name="Ali S.S."/>
            <person name="Asman A."/>
            <person name="Shao J."/>
            <person name="Firmansyah A.P."/>
            <person name="Susilo A.W."/>
            <person name="Rosmana A."/>
            <person name="McMahon P."/>
            <person name="Junaid M."/>
            <person name="Guest D."/>
            <person name="Kheng T.Y."/>
            <person name="Meinhardt L.W."/>
            <person name="Bailey B.A."/>
        </authorList>
    </citation>
    <scope>NUCLEOTIDE SEQUENCE [LARGE SCALE GENOMIC DNA]</scope>
    <source>
        <strain evidence="12 13">CT2</strain>
    </source>
</reference>
<dbReference type="InterPro" id="IPR034001">
    <property type="entry name" value="ABCG_PDR_1"/>
</dbReference>
<dbReference type="PROSITE" id="PS00211">
    <property type="entry name" value="ABC_TRANSPORTER_1"/>
    <property type="match status" value="1"/>
</dbReference>
<dbReference type="CDD" id="cd03233">
    <property type="entry name" value="ABCG_PDR_domain1"/>
    <property type="match status" value="1"/>
</dbReference>
<keyword evidence="6" id="KW-0067">ATP-binding</keyword>
<feature type="transmembrane region" description="Helical" evidence="10">
    <location>
        <begin position="1302"/>
        <end position="1329"/>
    </location>
</feature>
<dbReference type="GO" id="GO:0005524">
    <property type="term" value="F:ATP binding"/>
    <property type="evidence" value="ECO:0007669"/>
    <property type="project" value="UniProtKB-KW"/>
</dbReference>
<dbReference type="InterPro" id="IPR034003">
    <property type="entry name" value="ABCG_PDR_2"/>
</dbReference>
<evidence type="ECO:0000256" key="4">
    <source>
        <dbReference type="ARBA" id="ARBA00022692"/>
    </source>
</evidence>
<keyword evidence="3" id="KW-0813">Transport</keyword>
<keyword evidence="4 10" id="KW-0812">Transmembrane</keyword>
<evidence type="ECO:0000256" key="6">
    <source>
        <dbReference type="ARBA" id="ARBA00022840"/>
    </source>
</evidence>
<evidence type="ECO:0000256" key="5">
    <source>
        <dbReference type="ARBA" id="ARBA00022741"/>
    </source>
</evidence>
<dbReference type="InterPro" id="IPR003593">
    <property type="entry name" value="AAA+_ATPase"/>
</dbReference>
<comment type="similarity">
    <text evidence="2">Belongs to the ABC transporter superfamily. ABCG family. PDR (TC 3.A.1.205) subfamily.</text>
</comment>
<feature type="transmembrane region" description="Helical" evidence="10">
    <location>
        <begin position="636"/>
        <end position="655"/>
    </location>
</feature>
<keyword evidence="7 10" id="KW-1133">Transmembrane helix</keyword>
<dbReference type="Proteomes" id="UP000383932">
    <property type="component" value="Unassembled WGS sequence"/>
</dbReference>
<feature type="transmembrane region" description="Helical" evidence="10">
    <location>
        <begin position="1380"/>
        <end position="1400"/>
    </location>
</feature>
<dbReference type="Pfam" id="PF06422">
    <property type="entry name" value="PDR_CDR"/>
    <property type="match status" value="1"/>
</dbReference>
<feature type="domain" description="ABC transporter" evidence="11">
    <location>
        <begin position="232"/>
        <end position="486"/>
    </location>
</feature>
<feature type="transmembrane region" description="Helical" evidence="10">
    <location>
        <begin position="676"/>
        <end position="702"/>
    </location>
</feature>
<keyword evidence="8 10" id="KW-0472">Membrane</keyword>